<evidence type="ECO:0008006" key="3">
    <source>
        <dbReference type="Google" id="ProtNLM"/>
    </source>
</evidence>
<accession>A0ABU2M755</accession>
<dbReference type="Proteomes" id="UP001183390">
    <property type="component" value="Unassembled WGS sequence"/>
</dbReference>
<sequence length="121" mass="13895">MDATTAEFAQAARRAGFFAVVEGPGQVDIRGVTQDGEPVGAMRFRLVTQARREVWRYEFPAREIPAPGSGLFNNFPRYPGPEDFGRLGYWWRDFATGPEWQYHPQDWMRPQAWTCRVGVRA</sequence>
<evidence type="ECO:0000313" key="2">
    <source>
        <dbReference type="Proteomes" id="UP001183390"/>
    </source>
</evidence>
<keyword evidence="2" id="KW-1185">Reference proteome</keyword>
<gene>
    <name evidence="1" type="ORF">RM479_08675</name>
</gene>
<name>A0ABU2M755_9ACTN</name>
<evidence type="ECO:0000313" key="1">
    <source>
        <dbReference type="EMBL" id="MDT0328486.1"/>
    </source>
</evidence>
<proteinExistence type="predicted"/>
<organism evidence="1 2">
    <name type="scientific">Nocardiopsis lambiniae</name>
    <dbReference type="NCBI Taxonomy" id="3075539"/>
    <lineage>
        <taxon>Bacteria</taxon>
        <taxon>Bacillati</taxon>
        <taxon>Actinomycetota</taxon>
        <taxon>Actinomycetes</taxon>
        <taxon>Streptosporangiales</taxon>
        <taxon>Nocardiopsidaceae</taxon>
        <taxon>Nocardiopsis</taxon>
    </lineage>
</organism>
<dbReference type="EMBL" id="JAVREP010000004">
    <property type="protein sequence ID" value="MDT0328486.1"/>
    <property type="molecule type" value="Genomic_DNA"/>
</dbReference>
<reference evidence="2" key="1">
    <citation type="submission" date="2023-07" db="EMBL/GenBank/DDBJ databases">
        <title>30 novel species of actinomycetes from the DSMZ collection.</title>
        <authorList>
            <person name="Nouioui I."/>
        </authorList>
    </citation>
    <scope>NUCLEOTIDE SEQUENCE [LARGE SCALE GENOMIC DNA]</scope>
    <source>
        <strain evidence="2">DSM 44743</strain>
    </source>
</reference>
<dbReference type="RefSeq" id="WP_311511200.1">
    <property type="nucleotide sequence ID" value="NZ_JAVREP010000004.1"/>
</dbReference>
<comment type="caution">
    <text evidence="1">The sequence shown here is derived from an EMBL/GenBank/DDBJ whole genome shotgun (WGS) entry which is preliminary data.</text>
</comment>
<protein>
    <recommendedName>
        <fullName evidence="3">DUF4262 domain-containing protein</fullName>
    </recommendedName>
</protein>